<name>A0ABY4DWD4_9NEIS</name>
<dbReference type="Pfam" id="PF17863">
    <property type="entry name" value="AAA_lid_2"/>
    <property type="match status" value="1"/>
</dbReference>
<dbReference type="Proteomes" id="UP000832011">
    <property type="component" value="Chromosome"/>
</dbReference>
<organism evidence="2 3">
    <name type="scientific">Vitreoscilla massiliensis</name>
    <dbReference type="NCBI Taxonomy" id="1689272"/>
    <lineage>
        <taxon>Bacteria</taxon>
        <taxon>Pseudomonadati</taxon>
        <taxon>Pseudomonadota</taxon>
        <taxon>Betaproteobacteria</taxon>
        <taxon>Neisseriales</taxon>
        <taxon>Neisseriaceae</taxon>
        <taxon>Vitreoscilla</taxon>
    </lineage>
</organism>
<dbReference type="RefSeq" id="WP_058356743.1">
    <property type="nucleotide sequence ID" value="NZ_CABKVG010000009.1"/>
</dbReference>
<dbReference type="Pfam" id="PF07726">
    <property type="entry name" value="AAA_3"/>
    <property type="match status" value="1"/>
</dbReference>
<keyword evidence="3" id="KW-1185">Reference proteome</keyword>
<feature type="domain" description="AAA+ ATPase" evidence="1">
    <location>
        <begin position="52"/>
        <end position="193"/>
    </location>
</feature>
<dbReference type="InterPro" id="IPR050764">
    <property type="entry name" value="CbbQ/NirQ/NorQ/GpvN"/>
</dbReference>
<evidence type="ECO:0000313" key="3">
    <source>
        <dbReference type="Proteomes" id="UP000832011"/>
    </source>
</evidence>
<dbReference type="SMART" id="SM00382">
    <property type="entry name" value="AAA"/>
    <property type="match status" value="1"/>
</dbReference>
<dbReference type="PIRSF" id="PIRSF002849">
    <property type="entry name" value="AAA_ATPase_chaperone_MoxR_prd"/>
    <property type="match status" value="1"/>
</dbReference>
<dbReference type="EMBL" id="CP091511">
    <property type="protein sequence ID" value="UOO87817.1"/>
    <property type="molecule type" value="Genomic_DNA"/>
</dbReference>
<dbReference type="InterPro" id="IPR011703">
    <property type="entry name" value="ATPase_AAA-3"/>
</dbReference>
<sequence>MSEFDLDLPLQTSSNPAIQQAFKAVQYLQQRLRSVIIGQEAVIDQVLTALLAGGHVLLEGVPGVGKTLLVRALAQTFGGDFKRLQFTPDLMPSDVTGHYMFDGKNNSFILRQGPVFTNLLLADEINRAPAKTQAALLEVMQEQSVTLDGKRHDLTLPFMVLATQNPIEQEGTYPLPEAQLDRFMFKVMIDYPTAQDEKALVQAVISSPDNDLLQAKQNNGVTLSSNQIIGLQKMVQQITVDPQIIDYVVRLVATTRQWHGLSVGAGPRASIALISSARAHALLHGVDFVTPDHIRNLWLPTLRHRVRLSTEMEMENYRVDDVLNDIANSTNAPRL</sequence>
<dbReference type="Gene3D" id="3.40.50.300">
    <property type="entry name" value="P-loop containing nucleotide triphosphate hydrolases"/>
    <property type="match status" value="1"/>
</dbReference>
<evidence type="ECO:0000259" key="1">
    <source>
        <dbReference type="SMART" id="SM00382"/>
    </source>
</evidence>
<dbReference type="InterPro" id="IPR041628">
    <property type="entry name" value="ChlI/MoxR_AAA_lid"/>
</dbReference>
<accession>A0ABY4DWD4</accession>
<evidence type="ECO:0000313" key="2">
    <source>
        <dbReference type="EMBL" id="UOO87817.1"/>
    </source>
</evidence>
<dbReference type="SUPFAM" id="SSF52540">
    <property type="entry name" value="P-loop containing nucleoside triphosphate hydrolases"/>
    <property type="match status" value="1"/>
</dbReference>
<gene>
    <name evidence="2" type="ORF">LVJ82_09955</name>
</gene>
<reference evidence="2 3" key="1">
    <citation type="journal article" date="2022" name="Res Sq">
        <title>Evolution of multicellular longitudinally dividing oral cavity symbionts (Neisseriaceae).</title>
        <authorList>
            <person name="Nyongesa S."/>
            <person name="Weber P."/>
            <person name="Bernet E."/>
            <person name="Pullido F."/>
            <person name="Nieckarz M."/>
            <person name="Delaby M."/>
            <person name="Nieves C."/>
            <person name="Viehboeck T."/>
            <person name="Krause N."/>
            <person name="Rivera-Millot A."/>
            <person name="Nakamura A."/>
            <person name="Vischer N."/>
            <person name="VanNieuwenhze M."/>
            <person name="Brun Y."/>
            <person name="Cava F."/>
            <person name="Bulgheresi S."/>
            <person name="Veyrier F."/>
        </authorList>
    </citation>
    <scope>NUCLEOTIDE SEQUENCE [LARGE SCALE GENOMIC DNA]</scope>
    <source>
        <strain evidence="2 3">SN4</strain>
    </source>
</reference>
<dbReference type="InterPro" id="IPR003593">
    <property type="entry name" value="AAA+_ATPase"/>
</dbReference>
<protein>
    <submittedName>
        <fullName evidence="2">MoxR family ATPase</fullName>
    </submittedName>
</protein>
<dbReference type="Gene3D" id="1.10.8.80">
    <property type="entry name" value="Magnesium chelatase subunit I, C-Terminal domain"/>
    <property type="match status" value="1"/>
</dbReference>
<dbReference type="PANTHER" id="PTHR42759:SF1">
    <property type="entry name" value="MAGNESIUM-CHELATASE SUBUNIT CHLD"/>
    <property type="match status" value="1"/>
</dbReference>
<dbReference type="PANTHER" id="PTHR42759">
    <property type="entry name" value="MOXR FAMILY PROTEIN"/>
    <property type="match status" value="1"/>
</dbReference>
<proteinExistence type="predicted"/>
<dbReference type="InterPro" id="IPR027417">
    <property type="entry name" value="P-loop_NTPase"/>
</dbReference>